<dbReference type="Pfam" id="PF13622">
    <property type="entry name" value="4HBT_3"/>
    <property type="match status" value="1"/>
</dbReference>
<dbReference type="GO" id="GO:0047617">
    <property type="term" value="F:fatty acyl-CoA hydrolase activity"/>
    <property type="evidence" value="ECO:0007669"/>
    <property type="project" value="InterPro"/>
</dbReference>
<dbReference type="GO" id="GO:0006637">
    <property type="term" value="P:acyl-CoA metabolic process"/>
    <property type="evidence" value="ECO:0007669"/>
    <property type="project" value="InterPro"/>
</dbReference>
<dbReference type="SUPFAM" id="SSF54637">
    <property type="entry name" value="Thioesterase/thiol ester dehydrase-isomerase"/>
    <property type="match status" value="2"/>
</dbReference>
<organism evidence="5 6">
    <name type="scientific">Dekkera bruxellensis</name>
    <name type="common">Brettanomyces custersii</name>
    <dbReference type="NCBI Taxonomy" id="5007"/>
    <lineage>
        <taxon>Eukaryota</taxon>
        <taxon>Fungi</taxon>
        <taxon>Dikarya</taxon>
        <taxon>Ascomycota</taxon>
        <taxon>Saccharomycotina</taxon>
        <taxon>Pichiomycetes</taxon>
        <taxon>Pichiales</taxon>
        <taxon>Pichiaceae</taxon>
        <taxon>Brettanomyces</taxon>
    </lineage>
</organism>
<dbReference type="AlphaFoldDB" id="A0A7D9CW83"/>
<sequence>MWHLCTAVLFRSTYKRSMICLSDISGQLGPQLSASACSLPFYRAISTLMAKSHPFIDQSSNLFNSPITTSSLSLNSSRSSSSLCSTTSSTKDAPQASLLTAAPFSTKASQYIPISLNANHLESSKNGILQCQNSDARKMSASSATTTDDEFLVEKTYSDSSRTSISSDDETLPFKGSPYFGSFDDVSSLEKLLALKRIDKHTFVNCSELFIPYRGRGLFGGTMASQAILAALLFSNTVEKKWKPISIHCHFLYAAQPQPQLFYKVASLKDGKNYRTLSVDLFQNDKLIFRATCSLQAYELSGSASKLNGQLSHHKKGPVVGKDIDPPEKMFSQKEAFSAWSKVAYKHKHLGYLKDALAAVTASYSREPCVWKLPLDMFDLNKVSESEKSIIPSERTLRYWVKTKEPLADAHVFSWVALAYVSDYFFLSTNMRLNMREMFTTKFSVSLDHTIYFNTETDVSDWFNYNVKSLKSGENRTIMAGEMFDRAGNLLATTYQEGLSVIFTD</sequence>
<evidence type="ECO:0000313" key="5">
    <source>
        <dbReference type="EMBL" id="VUG17277.1"/>
    </source>
</evidence>
<comment type="similarity">
    <text evidence="1">Belongs to the C/M/P thioester hydrolase family.</text>
</comment>
<dbReference type="Gene3D" id="2.40.160.210">
    <property type="entry name" value="Acyl-CoA thioesterase, double hotdog domain"/>
    <property type="match status" value="1"/>
</dbReference>
<gene>
    <name evidence="5" type="ORF">DEBR0S2_02938G</name>
</gene>
<dbReference type="EMBL" id="CABFWN010000002">
    <property type="protein sequence ID" value="VUG17277.1"/>
    <property type="molecule type" value="Genomic_DNA"/>
</dbReference>
<dbReference type="PANTHER" id="PTHR11066">
    <property type="entry name" value="ACYL-COA THIOESTERASE"/>
    <property type="match status" value="1"/>
</dbReference>
<evidence type="ECO:0000259" key="3">
    <source>
        <dbReference type="Pfam" id="PF02551"/>
    </source>
</evidence>
<dbReference type="GO" id="GO:0005782">
    <property type="term" value="C:peroxisomal matrix"/>
    <property type="evidence" value="ECO:0007669"/>
    <property type="project" value="TreeGrafter"/>
</dbReference>
<reference evidence="5 6" key="1">
    <citation type="submission" date="2019-07" db="EMBL/GenBank/DDBJ databases">
        <authorList>
            <person name="Friedrich A."/>
            <person name="Schacherer J."/>
        </authorList>
    </citation>
    <scope>NUCLEOTIDE SEQUENCE [LARGE SCALE GENOMIC DNA]</scope>
</reference>
<protein>
    <submittedName>
        <fullName evidence="5">DEBR0S2_02938g1_1</fullName>
    </submittedName>
</protein>
<feature type="domain" description="Acyl-CoA thioesterase-like N-terminal HotDog" evidence="4">
    <location>
        <begin position="215"/>
        <end position="295"/>
    </location>
</feature>
<dbReference type="GO" id="GO:0009062">
    <property type="term" value="P:fatty acid catabolic process"/>
    <property type="evidence" value="ECO:0007669"/>
    <property type="project" value="TreeGrafter"/>
</dbReference>
<dbReference type="CDD" id="cd03444">
    <property type="entry name" value="Thioesterase_II_repeat1"/>
    <property type="match status" value="1"/>
</dbReference>
<keyword evidence="2" id="KW-0378">Hydrolase</keyword>
<keyword evidence="6" id="KW-1185">Reference proteome</keyword>
<dbReference type="CDD" id="cd03445">
    <property type="entry name" value="Thioesterase_II_repeat2"/>
    <property type="match status" value="1"/>
</dbReference>
<evidence type="ECO:0000259" key="4">
    <source>
        <dbReference type="Pfam" id="PF13622"/>
    </source>
</evidence>
<evidence type="ECO:0000256" key="1">
    <source>
        <dbReference type="ARBA" id="ARBA00006538"/>
    </source>
</evidence>
<accession>A0A7D9CW83</accession>
<dbReference type="InterPro" id="IPR025652">
    <property type="entry name" value="TesB_C"/>
</dbReference>
<dbReference type="PANTHER" id="PTHR11066:SF34">
    <property type="entry name" value="ACYL-COENZYME A THIOESTERASE 8"/>
    <property type="match status" value="1"/>
</dbReference>
<dbReference type="Pfam" id="PF02551">
    <property type="entry name" value="Acyl_CoA_thio"/>
    <property type="match status" value="1"/>
</dbReference>
<dbReference type="InterPro" id="IPR049449">
    <property type="entry name" value="TesB_ACOT8-like_N"/>
</dbReference>
<dbReference type="InterPro" id="IPR042171">
    <property type="entry name" value="Acyl-CoA_hotdog"/>
</dbReference>
<evidence type="ECO:0000313" key="6">
    <source>
        <dbReference type="Proteomes" id="UP000478008"/>
    </source>
</evidence>
<dbReference type="InterPro" id="IPR003703">
    <property type="entry name" value="Acyl_CoA_thio"/>
</dbReference>
<feature type="domain" description="Acyl-CoA thioesterase 2 C-terminal" evidence="3">
    <location>
        <begin position="398"/>
        <end position="499"/>
    </location>
</feature>
<proteinExistence type="inferred from homology"/>
<evidence type="ECO:0000256" key="2">
    <source>
        <dbReference type="ARBA" id="ARBA00022801"/>
    </source>
</evidence>
<name>A0A7D9CW83_DEKBR</name>
<dbReference type="InterPro" id="IPR029069">
    <property type="entry name" value="HotDog_dom_sf"/>
</dbReference>
<dbReference type="Proteomes" id="UP000478008">
    <property type="component" value="Unassembled WGS sequence"/>
</dbReference>